<dbReference type="Gene3D" id="1.10.150.130">
    <property type="match status" value="1"/>
</dbReference>
<dbReference type="GO" id="GO:0015074">
    <property type="term" value="P:DNA integration"/>
    <property type="evidence" value="ECO:0007669"/>
    <property type="project" value="InterPro"/>
</dbReference>
<evidence type="ECO:0000259" key="6">
    <source>
        <dbReference type="PROSITE" id="PS51900"/>
    </source>
</evidence>
<dbReference type="PANTHER" id="PTHR30349">
    <property type="entry name" value="PHAGE INTEGRASE-RELATED"/>
    <property type="match status" value="1"/>
</dbReference>
<dbReference type="Gene3D" id="1.10.443.10">
    <property type="entry name" value="Intergrase catalytic core"/>
    <property type="match status" value="1"/>
</dbReference>
<dbReference type="InterPro" id="IPR010998">
    <property type="entry name" value="Integrase_recombinase_N"/>
</dbReference>
<feature type="domain" description="Core-binding (CB)" evidence="6">
    <location>
        <begin position="56"/>
        <end position="140"/>
    </location>
</feature>
<dbReference type="CDD" id="cd01189">
    <property type="entry name" value="INT_ICEBs1_C_like"/>
    <property type="match status" value="1"/>
</dbReference>
<organism evidence="7 8">
    <name type="scientific">Ligilactobacillus salitolerans</name>
    <dbReference type="NCBI Taxonomy" id="1808352"/>
    <lineage>
        <taxon>Bacteria</taxon>
        <taxon>Bacillati</taxon>
        <taxon>Bacillota</taxon>
        <taxon>Bacilli</taxon>
        <taxon>Lactobacillales</taxon>
        <taxon>Lactobacillaceae</taxon>
        <taxon>Ligilactobacillus</taxon>
    </lineage>
</organism>
<dbReference type="GO" id="GO:0003677">
    <property type="term" value="F:DNA binding"/>
    <property type="evidence" value="ECO:0007669"/>
    <property type="project" value="UniProtKB-UniRule"/>
</dbReference>
<keyword evidence="2 4" id="KW-0238">DNA-binding</keyword>
<dbReference type="AlphaFoldDB" id="A0A401ITS5"/>
<proteinExistence type="inferred from homology"/>
<comment type="similarity">
    <text evidence="1">Belongs to the 'phage' integrase family.</text>
</comment>
<dbReference type="InterPro" id="IPR011010">
    <property type="entry name" value="DNA_brk_join_enz"/>
</dbReference>
<evidence type="ECO:0000256" key="3">
    <source>
        <dbReference type="ARBA" id="ARBA00023172"/>
    </source>
</evidence>
<dbReference type="OrthoDB" id="9803188at2"/>
<protein>
    <submittedName>
        <fullName evidence="7">Integrase</fullName>
    </submittedName>
</protein>
<dbReference type="InterPro" id="IPR044068">
    <property type="entry name" value="CB"/>
</dbReference>
<reference evidence="7 8" key="1">
    <citation type="journal article" date="2019" name="Int. J. Syst. Evol. Microbiol.">
        <title>Lactobacillus salitolerans sp. nov., a novel lactic acid bacterium isolated from spent mushroom substrates.</title>
        <authorList>
            <person name="Tohno M."/>
            <person name="Tanizawa Y."/>
            <person name="Kojima Y."/>
            <person name="Sakamoto M."/>
            <person name="Nakamura Y."/>
            <person name="Ohkuma M."/>
            <person name="Kobayashi H."/>
        </authorList>
    </citation>
    <scope>NUCLEOTIDE SEQUENCE [LARGE SCALE GENOMIC DNA]</scope>
    <source>
        <strain evidence="7 8">YK43</strain>
    </source>
</reference>
<dbReference type="RefSeq" id="WP_124976812.1">
    <property type="nucleotide sequence ID" value="NZ_BFFP01000022.1"/>
</dbReference>
<keyword evidence="3" id="KW-0233">DNA recombination</keyword>
<evidence type="ECO:0000313" key="8">
    <source>
        <dbReference type="Proteomes" id="UP000286848"/>
    </source>
</evidence>
<evidence type="ECO:0000313" key="7">
    <source>
        <dbReference type="EMBL" id="GBG94941.1"/>
    </source>
</evidence>
<dbReference type="EMBL" id="BFFP01000022">
    <property type="protein sequence ID" value="GBG94941.1"/>
    <property type="molecule type" value="Genomic_DNA"/>
</dbReference>
<dbReference type="Proteomes" id="UP000286848">
    <property type="component" value="Unassembled WGS sequence"/>
</dbReference>
<name>A0A401ITS5_9LACO</name>
<evidence type="ECO:0000256" key="2">
    <source>
        <dbReference type="ARBA" id="ARBA00023125"/>
    </source>
</evidence>
<feature type="domain" description="Tyr recombinase" evidence="5">
    <location>
        <begin position="163"/>
        <end position="359"/>
    </location>
</feature>
<dbReference type="SUPFAM" id="SSF56349">
    <property type="entry name" value="DNA breaking-rejoining enzymes"/>
    <property type="match status" value="1"/>
</dbReference>
<dbReference type="PROSITE" id="PS51898">
    <property type="entry name" value="TYR_RECOMBINASE"/>
    <property type="match status" value="1"/>
</dbReference>
<keyword evidence="8" id="KW-1185">Reference proteome</keyword>
<dbReference type="Pfam" id="PF00589">
    <property type="entry name" value="Phage_integrase"/>
    <property type="match status" value="1"/>
</dbReference>
<evidence type="ECO:0000259" key="5">
    <source>
        <dbReference type="PROSITE" id="PS51898"/>
    </source>
</evidence>
<gene>
    <name evidence="7" type="ORF">LFYK43_14000</name>
</gene>
<comment type="caution">
    <text evidence="7">The sequence shown here is derived from an EMBL/GenBank/DDBJ whole genome shotgun (WGS) entry which is preliminary data.</text>
</comment>
<evidence type="ECO:0000256" key="4">
    <source>
        <dbReference type="PROSITE-ProRule" id="PRU01248"/>
    </source>
</evidence>
<dbReference type="GO" id="GO:0006310">
    <property type="term" value="P:DNA recombination"/>
    <property type="evidence" value="ECO:0007669"/>
    <property type="project" value="UniProtKB-KW"/>
</dbReference>
<accession>A0A401ITS5</accession>
<dbReference type="InterPro" id="IPR013762">
    <property type="entry name" value="Integrase-like_cat_sf"/>
</dbReference>
<evidence type="ECO:0000256" key="1">
    <source>
        <dbReference type="ARBA" id="ARBA00008857"/>
    </source>
</evidence>
<dbReference type="PANTHER" id="PTHR30349:SF64">
    <property type="entry name" value="PROPHAGE INTEGRASE INTD-RELATED"/>
    <property type="match status" value="1"/>
</dbReference>
<dbReference type="InterPro" id="IPR002104">
    <property type="entry name" value="Integrase_catalytic"/>
</dbReference>
<dbReference type="InterPro" id="IPR050090">
    <property type="entry name" value="Tyrosine_recombinase_XerCD"/>
</dbReference>
<dbReference type="PROSITE" id="PS51900">
    <property type="entry name" value="CB"/>
    <property type="match status" value="1"/>
</dbReference>
<sequence length="376" mass="44410">MASIKKRGNSWQVRVSWFDDDNKRHFKNKSFKLKAEAEKFANENEYLKDRGFASVDSKTPFPDYFWSWFTTYKEDNVTERTKLTYKQVYHALQNYLPRTPIEELDRRKYRKFIAQFGKQHAKSTVSKFNSLIHACVKDALYDGDINKDFVEGTDLVYDKKRTRCVDYLSIQDMEKLCSYLIESLNHHFTAKYMILTALYTGARLGEIQALTWKDINFNFKTITINKAWHETDHQFKDTKNESSKRIIRVNQNLLDILKELKPNKTEMVFENQYKTIPTSSAVNKTLRECLTDCSINRQGFHFHSLRHTHVAYLLANHVELYIIAKRLGHSDITTTSRVYSYLIDEYKVQSDNQIESILNKIHKKKVKTMNSKSIQN</sequence>